<organism evidence="1 2">
    <name type="scientific">Linderina pennispora</name>
    <dbReference type="NCBI Taxonomy" id="61395"/>
    <lineage>
        <taxon>Eukaryota</taxon>
        <taxon>Fungi</taxon>
        <taxon>Fungi incertae sedis</taxon>
        <taxon>Zoopagomycota</taxon>
        <taxon>Kickxellomycotina</taxon>
        <taxon>Kickxellomycetes</taxon>
        <taxon>Kickxellales</taxon>
        <taxon>Kickxellaceae</taxon>
        <taxon>Linderina</taxon>
    </lineage>
</organism>
<dbReference type="EMBL" id="MCFD01000001">
    <property type="protein sequence ID" value="ORX73855.1"/>
    <property type="molecule type" value="Genomic_DNA"/>
</dbReference>
<proteinExistence type="predicted"/>
<comment type="caution">
    <text evidence="1">The sequence shown here is derived from an EMBL/GenBank/DDBJ whole genome shotgun (WGS) entry which is preliminary data.</text>
</comment>
<dbReference type="OrthoDB" id="5584908at2759"/>
<name>A0A1Y1WKF0_9FUNG</name>
<gene>
    <name evidence="1" type="ORF">DL89DRAFT_5002</name>
</gene>
<dbReference type="GeneID" id="63808385"/>
<protein>
    <submittedName>
        <fullName evidence="1">Uncharacterized protein</fullName>
    </submittedName>
</protein>
<dbReference type="AlphaFoldDB" id="A0A1Y1WKF0"/>
<evidence type="ECO:0000313" key="2">
    <source>
        <dbReference type="Proteomes" id="UP000193922"/>
    </source>
</evidence>
<evidence type="ECO:0000313" key="1">
    <source>
        <dbReference type="EMBL" id="ORX73855.1"/>
    </source>
</evidence>
<keyword evidence="2" id="KW-1185">Reference proteome</keyword>
<accession>A0A1Y1WKF0</accession>
<dbReference type="RefSeq" id="XP_040747066.1">
    <property type="nucleotide sequence ID" value="XM_040891737.1"/>
</dbReference>
<reference evidence="1 2" key="1">
    <citation type="submission" date="2016-07" db="EMBL/GenBank/DDBJ databases">
        <title>Pervasive Adenine N6-methylation of Active Genes in Fungi.</title>
        <authorList>
            <consortium name="DOE Joint Genome Institute"/>
            <person name="Mondo S.J."/>
            <person name="Dannebaum R.O."/>
            <person name="Kuo R.C."/>
            <person name="Labutti K."/>
            <person name="Haridas S."/>
            <person name="Kuo A."/>
            <person name="Salamov A."/>
            <person name="Ahrendt S.R."/>
            <person name="Lipzen A."/>
            <person name="Sullivan W."/>
            <person name="Andreopoulos W.B."/>
            <person name="Clum A."/>
            <person name="Lindquist E."/>
            <person name="Daum C."/>
            <person name="Ramamoorthy G.K."/>
            <person name="Gryganskyi A."/>
            <person name="Culley D."/>
            <person name="Magnuson J.K."/>
            <person name="James T.Y."/>
            <person name="O'Malley M.A."/>
            <person name="Stajich J.E."/>
            <person name="Spatafora J.W."/>
            <person name="Visel A."/>
            <person name="Grigoriev I.V."/>
        </authorList>
    </citation>
    <scope>NUCLEOTIDE SEQUENCE [LARGE SCALE GENOMIC DNA]</scope>
    <source>
        <strain evidence="1 2">ATCC 12442</strain>
    </source>
</reference>
<sequence>MAAELEKLPVATWLNPSSECRVVVGGNDGVRLYRMNAYSDKAGSKVQFDLEAHRVLHQRTTALAAYGRELDMSGVVAVGSAAGEVDLHFFPLHGDHSTLNSHMHAAVVGVYPSSGRVCQALAFNPGRSDILACGFDHMDGRRKPAHLRHYADRRGAADAGLAVGAVVKLQRQCGVSV</sequence>
<dbReference type="Proteomes" id="UP000193922">
    <property type="component" value="Unassembled WGS sequence"/>
</dbReference>